<dbReference type="EMBL" id="JAVFHQ010000010">
    <property type="protein sequence ID" value="KAK4547655.1"/>
    <property type="molecule type" value="Genomic_DNA"/>
</dbReference>
<dbReference type="AlphaFoldDB" id="A0AAV9JRP1"/>
<keyword evidence="3" id="KW-1185">Reference proteome</keyword>
<feature type="compositionally biased region" description="Basic and acidic residues" evidence="1">
    <location>
        <begin position="282"/>
        <end position="299"/>
    </location>
</feature>
<feature type="region of interest" description="Disordered" evidence="1">
    <location>
        <begin position="174"/>
        <end position="264"/>
    </location>
</feature>
<feature type="region of interest" description="Disordered" evidence="1">
    <location>
        <begin position="282"/>
        <end position="312"/>
    </location>
</feature>
<comment type="caution">
    <text evidence="2">The sequence shown here is derived from an EMBL/GenBank/DDBJ whole genome shotgun (WGS) entry which is preliminary data.</text>
</comment>
<evidence type="ECO:0000313" key="3">
    <source>
        <dbReference type="Proteomes" id="UP001324427"/>
    </source>
</evidence>
<reference evidence="2 3" key="1">
    <citation type="submission" date="2021-11" db="EMBL/GenBank/DDBJ databases">
        <title>Black yeast isolated from Biological Soil Crust.</title>
        <authorList>
            <person name="Kurbessoian T."/>
        </authorList>
    </citation>
    <scope>NUCLEOTIDE SEQUENCE [LARGE SCALE GENOMIC DNA]</scope>
    <source>
        <strain evidence="2 3">CCFEE 5522</strain>
    </source>
</reference>
<organism evidence="2 3">
    <name type="scientific">Oleoguttula mirabilis</name>
    <dbReference type="NCBI Taxonomy" id="1507867"/>
    <lineage>
        <taxon>Eukaryota</taxon>
        <taxon>Fungi</taxon>
        <taxon>Dikarya</taxon>
        <taxon>Ascomycota</taxon>
        <taxon>Pezizomycotina</taxon>
        <taxon>Dothideomycetes</taxon>
        <taxon>Dothideomycetidae</taxon>
        <taxon>Mycosphaerellales</taxon>
        <taxon>Teratosphaeriaceae</taxon>
        <taxon>Oleoguttula</taxon>
    </lineage>
</organism>
<feature type="compositionally biased region" description="Basic and acidic residues" evidence="1">
    <location>
        <begin position="247"/>
        <end position="264"/>
    </location>
</feature>
<evidence type="ECO:0000313" key="2">
    <source>
        <dbReference type="EMBL" id="KAK4547655.1"/>
    </source>
</evidence>
<gene>
    <name evidence="2" type="ORF">LTR36_000612</name>
</gene>
<evidence type="ECO:0000256" key="1">
    <source>
        <dbReference type="SAM" id="MobiDB-lite"/>
    </source>
</evidence>
<name>A0AAV9JRP1_9PEZI</name>
<feature type="compositionally biased region" description="Basic and acidic residues" evidence="1">
    <location>
        <begin position="174"/>
        <end position="239"/>
    </location>
</feature>
<accession>A0AAV9JRP1</accession>
<proteinExistence type="predicted"/>
<protein>
    <submittedName>
        <fullName evidence="2">Uncharacterized protein</fullName>
    </submittedName>
</protein>
<dbReference type="Proteomes" id="UP001324427">
    <property type="component" value="Unassembled WGS sequence"/>
</dbReference>
<sequence length="422" mass="49310">MDPIADLAATSRLLERLDDAGILTRHEIESCSNARRDYLAAEITFHEASKALDDATAKAIMNSWPDTEPGRSVVEDRYVAAQDLCTNANTVFMEALQKLTDAKEQASEILGRYVDSVEYLQEDDVGRCDEVCGQSGRQYAFATQRQDRFVNEQRERLVTELHEREERLAQELQEKQERQAADLAREQQGRIKRRENERREKDARIAQERREKEARLAEEQREKEARLDHERRKKEERLAHKQRRKEARLAQERREKEARLAEEQRARVQRLAREREERQARVAKERKEEQERLAQEARRQQQAKAHPTKTANEQLAAWRDHATVALQDYANLHVFPSPPTLPCVKREAKDCPSRSDAGRLLQACDCIIRKAFCGVSKQALKLERLRWHPDKFARCPEAHREVFKKMAGEVFVVLDDLYQKAR</sequence>